<evidence type="ECO:0000256" key="1">
    <source>
        <dbReference type="SAM" id="MobiDB-lite"/>
    </source>
</evidence>
<dbReference type="EMBL" id="JAQQWL010000012">
    <property type="protein sequence ID" value="KAK8043842.1"/>
    <property type="molecule type" value="Genomic_DNA"/>
</dbReference>
<evidence type="ECO:0000313" key="2">
    <source>
        <dbReference type="EMBL" id="KAK8043842.1"/>
    </source>
</evidence>
<dbReference type="Proteomes" id="UP001480595">
    <property type="component" value="Unassembled WGS sequence"/>
</dbReference>
<gene>
    <name evidence="2" type="ORF">PG994_012680</name>
</gene>
<feature type="region of interest" description="Disordered" evidence="1">
    <location>
        <begin position="57"/>
        <end position="76"/>
    </location>
</feature>
<organism evidence="2 3">
    <name type="scientific">Apiospora phragmitis</name>
    <dbReference type="NCBI Taxonomy" id="2905665"/>
    <lineage>
        <taxon>Eukaryota</taxon>
        <taxon>Fungi</taxon>
        <taxon>Dikarya</taxon>
        <taxon>Ascomycota</taxon>
        <taxon>Pezizomycotina</taxon>
        <taxon>Sordariomycetes</taxon>
        <taxon>Xylariomycetidae</taxon>
        <taxon>Amphisphaeriales</taxon>
        <taxon>Apiosporaceae</taxon>
        <taxon>Apiospora</taxon>
    </lineage>
</organism>
<proteinExistence type="predicted"/>
<dbReference type="RefSeq" id="XP_066710237.1">
    <property type="nucleotide sequence ID" value="XM_066864089.1"/>
</dbReference>
<accession>A0ABR1TB65</accession>
<comment type="caution">
    <text evidence="2">The sequence shown here is derived from an EMBL/GenBank/DDBJ whole genome shotgun (WGS) entry which is preliminary data.</text>
</comment>
<keyword evidence="3" id="KW-1185">Reference proteome</keyword>
<feature type="region of interest" description="Disordered" evidence="1">
    <location>
        <begin position="129"/>
        <end position="149"/>
    </location>
</feature>
<dbReference type="GeneID" id="92097152"/>
<name>A0ABR1TB65_9PEZI</name>
<sequence length="185" mass="20261">MTTTVRSSRYNAARRVSVNSLEVSLVLFEGHIRAEKTKISGDQLKMNAMTSLPLPSEILAKGEDGRGPAAPSSRKDGARIGCRNIKCIFLPEAETQLITRYRSIAARLSDVTMQTALRRGSQWVREKFGKPSRQLEAGGPAPGTPPFWARDGGGSALDSDAMHAAHRITDDRNPHLTCVDYRATR</sequence>
<evidence type="ECO:0000313" key="3">
    <source>
        <dbReference type="Proteomes" id="UP001480595"/>
    </source>
</evidence>
<protein>
    <submittedName>
        <fullName evidence="2">Uncharacterized protein</fullName>
    </submittedName>
</protein>
<reference evidence="2 3" key="1">
    <citation type="submission" date="2023-01" db="EMBL/GenBank/DDBJ databases">
        <title>Analysis of 21 Apiospora genomes using comparative genomics revels a genus with tremendous synthesis potential of carbohydrate active enzymes and secondary metabolites.</title>
        <authorList>
            <person name="Sorensen T."/>
        </authorList>
    </citation>
    <scope>NUCLEOTIDE SEQUENCE [LARGE SCALE GENOMIC DNA]</scope>
    <source>
        <strain evidence="2 3">CBS 135458</strain>
    </source>
</reference>